<evidence type="ECO:0000256" key="2">
    <source>
        <dbReference type="ARBA" id="ARBA00022692"/>
    </source>
</evidence>
<evidence type="ECO:0000313" key="8">
    <source>
        <dbReference type="Proteomes" id="UP001318860"/>
    </source>
</evidence>
<dbReference type="PANTHER" id="PTHR48063">
    <property type="entry name" value="LRR RECEPTOR-LIKE KINASE"/>
    <property type="match status" value="1"/>
</dbReference>
<keyword evidence="4" id="KW-1133">Transmembrane helix</keyword>
<evidence type="ECO:0000256" key="6">
    <source>
        <dbReference type="ARBA" id="ARBA00023180"/>
    </source>
</evidence>
<gene>
    <name evidence="7" type="ORF">DH2020_005673</name>
</gene>
<reference evidence="7 8" key="1">
    <citation type="journal article" date="2021" name="Comput. Struct. Biotechnol. J.">
        <title>De novo genome assembly of the potent medicinal plant Rehmannia glutinosa using nanopore technology.</title>
        <authorList>
            <person name="Ma L."/>
            <person name="Dong C."/>
            <person name="Song C."/>
            <person name="Wang X."/>
            <person name="Zheng X."/>
            <person name="Niu Y."/>
            <person name="Chen S."/>
            <person name="Feng W."/>
        </authorList>
    </citation>
    <scope>NUCLEOTIDE SEQUENCE [LARGE SCALE GENOMIC DNA]</scope>
    <source>
        <strain evidence="7">DH-2019</strain>
    </source>
</reference>
<proteinExistence type="predicted"/>
<evidence type="ECO:0000313" key="7">
    <source>
        <dbReference type="EMBL" id="KAK6158359.1"/>
    </source>
</evidence>
<keyword evidence="2" id="KW-0812">Transmembrane</keyword>
<organism evidence="7 8">
    <name type="scientific">Rehmannia glutinosa</name>
    <name type="common">Chinese foxglove</name>
    <dbReference type="NCBI Taxonomy" id="99300"/>
    <lineage>
        <taxon>Eukaryota</taxon>
        <taxon>Viridiplantae</taxon>
        <taxon>Streptophyta</taxon>
        <taxon>Embryophyta</taxon>
        <taxon>Tracheophyta</taxon>
        <taxon>Spermatophyta</taxon>
        <taxon>Magnoliopsida</taxon>
        <taxon>eudicotyledons</taxon>
        <taxon>Gunneridae</taxon>
        <taxon>Pentapetalae</taxon>
        <taxon>asterids</taxon>
        <taxon>lamiids</taxon>
        <taxon>Lamiales</taxon>
        <taxon>Orobanchaceae</taxon>
        <taxon>Rehmannieae</taxon>
        <taxon>Rehmannia</taxon>
    </lineage>
</organism>
<comment type="subcellular location">
    <subcellularLocation>
        <location evidence="1">Membrane</location>
        <topology evidence="1">Single-pass type I membrane protein</topology>
    </subcellularLocation>
</comment>
<evidence type="ECO:0000256" key="1">
    <source>
        <dbReference type="ARBA" id="ARBA00004479"/>
    </source>
</evidence>
<comment type="caution">
    <text evidence="7">The sequence shown here is derived from an EMBL/GenBank/DDBJ whole genome shotgun (WGS) entry which is preliminary data.</text>
</comment>
<evidence type="ECO:0000256" key="5">
    <source>
        <dbReference type="ARBA" id="ARBA00023136"/>
    </source>
</evidence>
<dbReference type="Pfam" id="PF00560">
    <property type="entry name" value="LRR_1"/>
    <property type="match status" value="2"/>
</dbReference>
<accession>A0ABR0XGQ7</accession>
<evidence type="ECO:0000256" key="3">
    <source>
        <dbReference type="ARBA" id="ARBA00022729"/>
    </source>
</evidence>
<sequence length="256" mass="28959">MESEQRSLYLAVSSVAKLRDMLSRLISKHGIDHNMSRYGDIMLQGKKADSSLLELKYLSYLDLSRNDFQGSKIPAFFGSMKHLQHLNLSSTNFVGVVPHQLGNLSSLRALDLSLGGSLIVDDLMWVTNLLLLEHLDMSFVDLSPTKDLIKVLNMLPSLIELRLSQSGLDNTHLLRACIDNSTLFTNVEYLDLSRNSFDGEYPCFLHNMTSLRFLDLSYNQFNFSDPHFLRVNNLAHLDLASNSLHHRAIGFPEFLG</sequence>
<dbReference type="SUPFAM" id="SSF52047">
    <property type="entry name" value="RNI-like"/>
    <property type="match status" value="1"/>
</dbReference>
<keyword evidence="5" id="KW-0472">Membrane</keyword>
<keyword evidence="3" id="KW-0732">Signal</keyword>
<evidence type="ECO:0000256" key="4">
    <source>
        <dbReference type="ARBA" id="ARBA00022989"/>
    </source>
</evidence>
<dbReference type="PANTHER" id="PTHR48063:SF76">
    <property type="entry name" value="NON-SPECIFIC SERINE_THREONINE PROTEIN KINASE"/>
    <property type="match status" value="1"/>
</dbReference>
<dbReference type="Proteomes" id="UP001318860">
    <property type="component" value="Unassembled WGS sequence"/>
</dbReference>
<name>A0ABR0XGQ7_REHGL</name>
<dbReference type="InterPro" id="IPR032675">
    <property type="entry name" value="LRR_dom_sf"/>
</dbReference>
<keyword evidence="6" id="KW-0325">Glycoprotein</keyword>
<dbReference type="InterPro" id="IPR001611">
    <property type="entry name" value="Leu-rich_rpt"/>
</dbReference>
<dbReference type="Gene3D" id="3.80.10.10">
    <property type="entry name" value="Ribonuclease Inhibitor"/>
    <property type="match status" value="2"/>
</dbReference>
<dbReference type="Pfam" id="PF13855">
    <property type="entry name" value="LRR_8"/>
    <property type="match status" value="1"/>
</dbReference>
<keyword evidence="8" id="KW-1185">Reference proteome</keyword>
<dbReference type="EMBL" id="JABTTQ020000004">
    <property type="protein sequence ID" value="KAK6158359.1"/>
    <property type="molecule type" value="Genomic_DNA"/>
</dbReference>
<protein>
    <submittedName>
        <fullName evidence="7">Uncharacterized protein</fullName>
    </submittedName>
</protein>
<dbReference type="InterPro" id="IPR046956">
    <property type="entry name" value="RLP23-like"/>
</dbReference>